<dbReference type="RefSeq" id="WP_052022437.1">
    <property type="nucleotide sequence ID" value="NZ_AXCW01000039.1"/>
</dbReference>
<accession>A0A021VW27</accession>
<keyword evidence="2" id="KW-1185">Reference proteome</keyword>
<dbReference type="OrthoDB" id="3398267at2"/>
<gene>
    <name evidence="1" type="ORF">N866_13520</name>
</gene>
<sequence length="288" mass="32114">MTLKFNAKTHRYWLDSKPIPGVTTLLGKGLPKPALPYWAAKSVAEYVADNPDGVEAFRSTGRGPMVAALKEIPWQKRDEAAVRGTDVHALAEELVHGRPVEVPEHLAGHVEGYSRWLDTFAVEPVLTERPVASRQWWYAGTFDLIARIDGETWGLDVKTSKAVYGETALQIAAYMTAEFYQDHDGAEVPLPEVQRMGVIHVTDYGTQMYPLGDRAVIDKAAATFRHVAYIAKQTDWIKGLRDLVAVLLEPPRGHAESTRRLVWAEWGLWRGHAADRSRRAHSAQSGIV</sequence>
<dbReference type="AlphaFoldDB" id="A0A021VW27"/>
<proteinExistence type="predicted"/>
<dbReference type="Proteomes" id="UP000019753">
    <property type="component" value="Unassembled WGS sequence"/>
</dbReference>
<reference evidence="1 2" key="1">
    <citation type="submission" date="2014-01" db="EMBL/GenBank/DDBJ databases">
        <title>Actinotalea ferrariae CF5-4.</title>
        <authorList>
            <person name="Chen F."/>
            <person name="Li Y."/>
            <person name="Wang G."/>
        </authorList>
    </citation>
    <scope>NUCLEOTIDE SEQUENCE [LARGE SCALE GENOMIC DNA]</scope>
    <source>
        <strain evidence="1 2">CF5-4</strain>
    </source>
</reference>
<evidence type="ECO:0000313" key="1">
    <source>
        <dbReference type="EMBL" id="EYR64250.1"/>
    </source>
</evidence>
<evidence type="ECO:0000313" key="2">
    <source>
        <dbReference type="Proteomes" id="UP000019753"/>
    </source>
</evidence>
<evidence type="ECO:0008006" key="3">
    <source>
        <dbReference type="Google" id="ProtNLM"/>
    </source>
</evidence>
<comment type="caution">
    <text evidence="1">The sequence shown here is derived from an EMBL/GenBank/DDBJ whole genome shotgun (WGS) entry which is preliminary data.</text>
</comment>
<protein>
    <recommendedName>
        <fullName evidence="3">PD-(D/E)XK endonuclease-like domain-containing protein</fullName>
    </recommendedName>
</protein>
<name>A0A021VW27_9CELL</name>
<organism evidence="1 2">
    <name type="scientific">Actinotalea ferrariae CF5-4</name>
    <dbReference type="NCBI Taxonomy" id="948458"/>
    <lineage>
        <taxon>Bacteria</taxon>
        <taxon>Bacillati</taxon>
        <taxon>Actinomycetota</taxon>
        <taxon>Actinomycetes</taxon>
        <taxon>Micrococcales</taxon>
        <taxon>Cellulomonadaceae</taxon>
        <taxon>Actinotalea</taxon>
    </lineage>
</organism>
<dbReference type="EMBL" id="AXCW01000039">
    <property type="protein sequence ID" value="EYR64250.1"/>
    <property type="molecule type" value="Genomic_DNA"/>
</dbReference>